<feature type="transmembrane region" description="Helical" evidence="1">
    <location>
        <begin position="12"/>
        <end position="30"/>
    </location>
</feature>
<dbReference type="RefSeq" id="WP_204011187.1">
    <property type="nucleotide sequence ID" value="NZ_BOOG01000008.1"/>
</dbReference>
<evidence type="ECO:0000313" key="3">
    <source>
        <dbReference type="Proteomes" id="UP000610966"/>
    </source>
</evidence>
<proteinExistence type="predicted"/>
<protein>
    <submittedName>
        <fullName evidence="2">Uncharacterized protein</fullName>
    </submittedName>
</protein>
<dbReference type="AlphaFoldDB" id="A0A8J3VX27"/>
<gene>
    <name evidence="2" type="ORF">Mth01_07320</name>
</gene>
<sequence length="202" mass="21454">MRANIPLRLARSAAFSAVSVLLAVGAHWFAGGAAPTPRALLVGGLAVMAGAAALAGRERSPVAVVGLLLAAQGALHQLLGPAEQSGGVAYLPGTYEFGLYDPAVYEDCHPLSVRAGMLFAHLTAALITGWWLSRGETLVWSILHRIGARAARWFRPLLAGLTAADRAVPRPRPREPERTRPRYAGLLRHTVVRRGPPVLLLS</sequence>
<dbReference type="Proteomes" id="UP000610966">
    <property type="component" value="Unassembled WGS sequence"/>
</dbReference>
<reference evidence="2" key="1">
    <citation type="submission" date="2021-01" db="EMBL/GenBank/DDBJ databases">
        <title>Whole genome shotgun sequence of Sphaerimonospora thailandensis NBRC 107569.</title>
        <authorList>
            <person name="Komaki H."/>
            <person name="Tamura T."/>
        </authorList>
    </citation>
    <scope>NUCLEOTIDE SEQUENCE</scope>
    <source>
        <strain evidence="2">NBRC 107569</strain>
    </source>
</reference>
<dbReference type="EMBL" id="BOOG01000008">
    <property type="protein sequence ID" value="GIH68479.1"/>
    <property type="molecule type" value="Genomic_DNA"/>
</dbReference>
<keyword evidence="1" id="KW-1133">Transmembrane helix</keyword>
<keyword evidence="3" id="KW-1185">Reference proteome</keyword>
<evidence type="ECO:0000256" key="1">
    <source>
        <dbReference type="SAM" id="Phobius"/>
    </source>
</evidence>
<evidence type="ECO:0000313" key="2">
    <source>
        <dbReference type="EMBL" id="GIH68479.1"/>
    </source>
</evidence>
<keyword evidence="1" id="KW-0472">Membrane</keyword>
<accession>A0A8J3VX27</accession>
<feature type="transmembrane region" description="Helical" evidence="1">
    <location>
        <begin position="36"/>
        <end position="55"/>
    </location>
</feature>
<organism evidence="2 3">
    <name type="scientific">Sphaerimonospora thailandensis</name>
    <dbReference type="NCBI Taxonomy" id="795644"/>
    <lineage>
        <taxon>Bacteria</taxon>
        <taxon>Bacillati</taxon>
        <taxon>Actinomycetota</taxon>
        <taxon>Actinomycetes</taxon>
        <taxon>Streptosporangiales</taxon>
        <taxon>Streptosporangiaceae</taxon>
        <taxon>Sphaerimonospora</taxon>
    </lineage>
</organism>
<name>A0A8J3VX27_9ACTN</name>
<keyword evidence="1" id="KW-0812">Transmembrane</keyword>
<comment type="caution">
    <text evidence="2">The sequence shown here is derived from an EMBL/GenBank/DDBJ whole genome shotgun (WGS) entry which is preliminary data.</text>
</comment>